<reference evidence="2" key="1">
    <citation type="submission" date="2016-02" db="EMBL/GenBank/DDBJ databases">
        <authorList>
            <person name="Holder M.E."/>
            <person name="Ajami N.J."/>
            <person name="Petrosino J.F."/>
        </authorList>
    </citation>
    <scope>NUCLEOTIDE SEQUENCE [LARGE SCALE GENOMIC DNA]</scope>
    <source>
        <strain evidence="2">CCUG 45958</strain>
    </source>
</reference>
<dbReference type="Proteomes" id="UP000069241">
    <property type="component" value="Chromosome"/>
</dbReference>
<dbReference type="Pfam" id="PF13591">
    <property type="entry name" value="MerR_2"/>
    <property type="match status" value="1"/>
</dbReference>
<dbReference type="STRING" id="44742.AXF13_02375"/>
<evidence type="ECO:0000313" key="2">
    <source>
        <dbReference type="Proteomes" id="UP000069241"/>
    </source>
</evidence>
<protein>
    <submittedName>
        <fullName evidence="1">MerR family transcriptional regulator</fullName>
    </submittedName>
</protein>
<dbReference type="EMBL" id="CP014229">
    <property type="protein sequence ID" value="AMD89050.1"/>
    <property type="molecule type" value="Genomic_DNA"/>
</dbReference>
<proteinExistence type="predicted"/>
<name>A0A0X8JHS1_9BACT</name>
<dbReference type="Gene3D" id="1.10.1660.10">
    <property type="match status" value="1"/>
</dbReference>
<gene>
    <name evidence="1" type="ORF">AXF13_02375</name>
</gene>
<sequence length="104" mass="11898">MSMTKKSPSLPAPSTVMAWEEFVEITGVAPDRLQELLALGWIETRTSATRIRMFRDADIYRVRKLERICCDFELPVVGGTIIVDLLERIDVLERTVRGLRGFED</sequence>
<dbReference type="KEGG" id="dfi:AXF13_02375"/>
<dbReference type="AlphaFoldDB" id="A0A0X8JHS1"/>
<keyword evidence="2" id="KW-1185">Reference proteome</keyword>
<organism evidence="1 2">
    <name type="scientific">Desulfovibrio fairfieldensis</name>
    <dbReference type="NCBI Taxonomy" id="44742"/>
    <lineage>
        <taxon>Bacteria</taxon>
        <taxon>Pseudomonadati</taxon>
        <taxon>Thermodesulfobacteriota</taxon>
        <taxon>Desulfovibrionia</taxon>
        <taxon>Desulfovibrionales</taxon>
        <taxon>Desulfovibrionaceae</taxon>
        <taxon>Desulfovibrio</taxon>
    </lineage>
</organism>
<accession>A0A0X8JHS1</accession>
<dbReference type="RefSeq" id="WP_008685517.1">
    <property type="nucleotide sequence ID" value="NZ_CP014229.1"/>
</dbReference>
<evidence type="ECO:0000313" key="1">
    <source>
        <dbReference type="EMBL" id="AMD89050.1"/>
    </source>
</evidence>